<name>Q7UQ95_RHOBA</name>
<evidence type="ECO:0000259" key="2">
    <source>
        <dbReference type="PROSITE" id="PS50234"/>
    </source>
</evidence>
<dbReference type="PROSITE" id="PS50234">
    <property type="entry name" value="VWFA"/>
    <property type="match status" value="1"/>
</dbReference>
<keyword evidence="1" id="KW-1133">Transmembrane helix</keyword>
<keyword evidence="1" id="KW-0812">Transmembrane</keyword>
<sequence length="850" mass="93970">MATVCRASKISCDCMEISLRFRGESSMIAVCPQPILANLRFSWDLPVWAILTIAITIGLAAAWLYLRETRQIPGMAAWLLPALRSTAVILTILLLAGPIWHHRQVTGQPARLIFAVDQSLSMGVSDSSDLQSPDRLQRSLERLFGKDEKDGWIESLRSTHLIDVMSFDATAHSRWKSYDTEDAATESPSGTFTIEANGSTTNLSAALRPVLPATATSEPNQSRDIASNNSETTGASLAVVLMTDGRDSAGVDDASDLAWQLSQSGWQIHTLGVGSVDEPTDIGITNVLHPERTASDGRLTGTIVAKHFGVTNESLQVELRSGENVVWSEKFVATHDGQTEVEFDLPMKPLTNQLADNEVRGVDRDSVVLPFSASIRLTDPPNQTSLSQPENDRWDFRVAAASRDRRLLILDGSSRWETRYIRNLLSRDPAWQVDTVLFGPGTDSPIIERGGEEGNVPASMDDWNRYDAVVLGEVPPEQWTTIDSDGLREFVRRGGGLILLNGRYNRLSRIDSLNELLPVDFVAAAPTSQNDDLIRYQRQQPQVQSIGPTTTGRSQPVMLLSSDIQSNGELWRSMPVPSVIPVTTARADSEVWADALVQPTDTSTPTENRVPWLVTRLFGAGRVFFLATDQTWRWRYKIESQLHGRFWNQILTAAMQPPYAVRDDYVAIGTDRIDYDAGQSALIRTRLLNDEQGVSRDAVSNSSTTVDALLIRDDQIIATIPMNLDDASRQTYLAQTAPLPPGAYHVRIRASGYDASALKATAPIWVKSTQNGELNRVAVDEATLREIAGAGEGSYFHESSAEDLLSQLIPLSRGQIIETDTLLWESWWLFVVILVLLATEWWMRKKVGLV</sequence>
<evidence type="ECO:0000256" key="1">
    <source>
        <dbReference type="SAM" id="Phobius"/>
    </source>
</evidence>
<evidence type="ECO:0000313" key="4">
    <source>
        <dbReference type="Proteomes" id="UP000001025"/>
    </source>
</evidence>
<protein>
    <submittedName>
        <fullName evidence="3">Similar to En/Spm-like transposon protein</fullName>
    </submittedName>
</protein>
<gene>
    <name evidence="3" type="ordered locus">RB6448</name>
</gene>
<dbReference type="Pfam" id="PF00092">
    <property type="entry name" value="VWA"/>
    <property type="match status" value="1"/>
</dbReference>
<reference evidence="3 4" key="1">
    <citation type="journal article" date="2003" name="Proc. Natl. Acad. Sci. U.S.A.">
        <title>Complete genome sequence of the marine planctomycete Pirellula sp. strain 1.</title>
        <authorList>
            <person name="Gloeckner F.O."/>
            <person name="Kube M."/>
            <person name="Bauer M."/>
            <person name="Teeling H."/>
            <person name="Lombardot T."/>
            <person name="Ludwig W."/>
            <person name="Gade D."/>
            <person name="Beck A."/>
            <person name="Borzym K."/>
            <person name="Heitmann K."/>
            <person name="Rabus R."/>
            <person name="Schlesner H."/>
            <person name="Amann R."/>
            <person name="Reinhardt R."/>
        </authorList>
    </citation>
    <scope>NUCLEOTIDE SEQUENCE [LARGE SCALE GENOMIC DNA]</scope>
    <source>
        <strain evidence="4">DSM 10527 / NCIMB 13988 / SH1</strain>
    </source>
</reference>
<dbReference type="InterPro" id="IPR002035">
    <property type="entry name" value="VWF_A"/>
</dbReference>
<dbReference type="InterPro" id="IPR036465">
    <property type="entry name" value="vWFA_dom_sf"/>
</dbReference>
<evidence type="ECO:0000313" key="3">
    <source>
        <dbReference type="EMBL" id="CAD74810.1"/>
    </source>
</evidence>
<dbReference type="Gene3D" id="3.40.50.880">
    <property type="match status" value="1"/>
</dbReference>
<dbReference type="KEGG" id="rba:RB6448"/>
<dbReference type="AlphaFoldDB" id="Q7UQ95"/>
<dbReference type="CDD" id="cd00198">
    <property type="entry name" value="vWFA"/>
    <property type="match status" value="1"/>
</dbReference>
<feature type="transmembrane region" description="Helical" evidence="1">
    <location>
        <begin position="45"/>
        <end position="66"/>
    </location>
</feature>
<dbReference type="eggNOG" id="COG5426">
    <property type="taxonomic scope" value="Bacteria"/>
</dbReference>
<dbReference type="STRING" id="243090.RB6448"/>
<dbReference type="SUPFAM" id="SSF53300">
    <property type="entry name" value="vWA-like"/>
    <property type="match status" value="1"/>
</dbReference>
<keyword evidence="4" id="KW-1185">Reference proteome</keyword>
<feature type="transmembrane region" description="Helical" evidence="1">
    <location>
        <begin position="822"/>
        <end position="843"/>
    </location>
</feature>
<dbReference type="PATRIC" id="fig|243090.15.peg.3120"/>
<feature type="transmembrane region" description="Helical" evidence="1">
    <location>
        <begin position="78"/>
        <end position="100"/>
    </location>
</feature>
<dbReference type="EnsemblBacteria" id="CAD74810">
    <property type="protein sequence ID" value="CAD74810"/>
    <property type="gene ID" value="RB6448"/>
</dbReference>
<dbReference type="InterPro" id="IPR029062">
    <property type="entry name" value="Class_I_gatase-like"/>
</dbReference>
<dbReference type="Gene3D" id="3.40.50.410">
    <property type="entry name" value="von Willebrand factor, type A domain"/>
    <property type="match status" value="1"/>
</dbReference>
<dbReference type="InParanoid" id="Q7UQ95"/>
<dbReference type="OrthoDB" id="252901at2"/>
<proteinExistence type="predicted"/>
<dbReference type="HOGENOM" id="CLU_013447_1_0_0"/>
<dbReference type="SUPFAM" id="SSF52317">
    <property type="entry name" value="Class I glutamine amidotransferase-like"/>
    <property type="match status" value="1"/>
</dbReference>
<keyword evidence="1" id="KW-0472">Membrane</keyword>
<dbReference type="eggNOG" id="COG2304">
    <property type="taxonomic scope" value="Bacteria"/>
</dbReference>
<dbReference type="PANTHER" id="PTHR37947">
    <property type="entry name" value="BLL2462 PROTEIN"/>
    <property type="match status" value="1"/>
</dbReference>
<dbReference type="EMBL" id="BX294144">
    <property type="protein sequence ID" value="CAD74810.1"/>
    <property type="molecule type" value="Genomic_DNA"/>
</dbReference>
<dbReference type="PANTHER" id="PTHR37947:SF1">
    <property type="entry name" value="BLL2462 PROTEIN"/>
    <property type="match status" value="1"/>
</dbReference>
<accession>Q7UQ95</accession>
<organism evidence="3 4">
    <name type="scientific">Rhodopirellula baltica (strain DSM 10527 / NCIMB 13988 / SH1)</name>
    <dbReference type="NCBI Taxonomy" id="243090"/>
    <lineage>
        <taxon>Bacteria</taxon>
        <taxon>Pseudomonadati</taxon>
        <taxon>Planctomycetota</taxon>
        <taxon>Planctomycetia</taxon>
        <taxon>Pirellulales</taxon>
        <taxon>Pirellulaceae</taxon>
        <taxon>Rhodopirellula</taxon>
    </lineage>
</organism>
<dbReference type="Proteomes" id="UP000001025">
    <property type="component" value="Chromosome"/>
</dbReference>
<feature type="domain" description="VWFA" evidence="2">
    <location>
        <begin position="111"/>
        <end position="275"/>
    </location>
</feature>